<comment type="caution">
    <text evidence="2">The sequence shown here is derived from an EMBL/GenBank/DDBJ whole genome shotgun (WGS) entry which is preliminary data.</text>
</comment>
<gene>
    <name evidence="2" type="ORF">SAMN05444410_10861</name>
</gene>
<dbReference type="RefSeq" id="WP_092723894.1">
    <property type="nucleotide sequence ID" value="NZ_FNNO01000008.1"/>
</dbReference>
<reference evidence="2 3" key="1">
    <citation type="submission" date="2016-10" db="EMBL/GenBank/DDBJ databases">
        <authorList>
            <person name="Varghese N."/>
            <person name="Submissions S."/>
        </authorList>
    </citation>
    <scope>NUCLEOTIDE SEQUENCE [LARGE SCALE GENOMIC DNA]</scope>
    <source>
        <strain evidence="2 3">DSM 25353</strain>
    </source>
</reference>
<dbReference type="EMBL" id="FNNO01000008">
    <property type="protein sequence ID" value="SDX02315.1"/>
    <property type="molecule type" value="Genomic_DNA"/>
</dbReference>
<proteinExistence type="predicted"/>
<sequence>MKTIFLLWGLMLFAVSVMAQGSYTVSQSVARFNYCTTSQSVRITGKVTSFTSTQFKGITFYFYYYNPSAGYYNTIGYFICSESGGTFSTNYTNIDPSYFNGAQISFAGSTRYFPATLWIDIDVPYSAFPNNNNTGQQLAVDIVGTDQYNSTTTNSSKTQYSVPLLYTNAVTLSSPTISASPATICSSTSSKITSSPNYAPYGFLYDWYKDGVLLVTGDASGTLSTNQPGNYYAVVRDICQSVQSNTVALNASSVPAAPAVSSSSGLMLCNGASTVLSASPTAGGTLYWNTGATGNSITVSAAGNYYCWEVNSCGQGPNSNTVSITTSATPSAPSVSSSAGTLLCNGATTTLSASGAGAITWNTGATGGSITATTAGSYYATASNTCGTSAASNVVVLSTGSTPAAPSISSSNGSLLCNGATTILTATGVSGPVTWSNGQIGNSITVGVVGSYYAYQSGSCGTSGNSNTIAITTGTTPAAPSVSTNATLLCNGSAANLVASNVTGTVTWNTGQTGSSITVSSAGTYYAYQTGSCGASGNSNSVSIVVGQTPAAPTVSNSNGTFLCNGVSTTLSTLASAGGTIYWNTGQSGNAISVSSTGGYYAYESNGCGNSNNSNTVSITTGSVPPAPVVAPSNNVLLCNGTSTSFSATGSQITWSNGTTGNTVTTSTAGTYYAYDKNSCGNSSNSNPVVVTTGNCPTPLPGSSFQICPGMLKTLDAGAGYESYHWNTGATTQTISVGPGTYSVTVTKEGCTALSGSVTVSYFSVTAPVISPSGSTVFCQGGGVTLTASGAVSYVWNTGETGNSIHVSTSGTYTVTATDGNGCQTPSSPLATTVRSLPTATVSGSATVCQGSSSPMIVFSGSGGVAPYTFTYQVGSGAAQTITTTTGNNISVAVPTASAGSTNYRLISVQESSSTACSNTVGGAATIVVNPIPTAAISGTATVCQNAASPVINFSGSGGTAPYTFTYRVNGGTPLTIATSVGSSVTVPVSTGTPGNYTYTLISVQDGSNTACSNAASGSAIVTVNPLPTATIAGTVAVCQNTNQPVITFTGSGGVAPYTFTYNIGSGANQFVTTTSGNSVSVSVPTNTPGSFVYNLVSVKDASAAVCTSAVSGSATVTVNALPTAVISGTTSVCQNSASPVISFVGSGGVAPYVFTYSINGGANQTVTSNGNTASIATPTITAGSFTYTLISVKDGSSTTCSNVASGSAVVTVNPLPTASFSGATTVCQNSMAPIISFTGAGGTAPYTFTYRINGGANQTITSSAGSSVNLSVPTSVAGNFNYSLVSVQDGSATACSASATASVMMTVHPQPEPAVITTADLHLCNGSSGVLTILNWVNGNTYQWYLNSTAFKTSTADTIVNTKAGKFTVRSISADGCNAASLSDTVIITIGSVATPQILGYRKVCEGGKTLLTVNNRDQRFSIWRWTDPPDKPVPRAQYSRDSSFFAQAGQYQVWVMREGCFDSTQVTVTADDTEYPAGEIKLSKRVTSYGGEVELTGVVVNASSFHWDFGNGNQAVTTGNTIRERYYKTGDSVLVQLDAVSPRNCITHFSTWLRVLPESTPLKRELFVTGSVKDWNVFPIPFHDHLNVSVVLKRKQEVRIDLFSADGKRIRSWIKSGGPGEHLFNLEGADQLTAGVLYFMTAVYNGEKHFDKVYKY</sequence>
<feature type="chain" id="PRO_5036474397" evidence="1">
    <location>
        <begin position="20"/>
        <end position="1658"/>
    </location>
</feature>
<dbReference type="GO" id="GO:0006999">
    <property type="term" value="P:nuclear pore organization"/>
    <property type="evidence" value="ECO:0007669"/>
    <property type="project" value="TreeGrafter"/>
</dbReference>
<dbReference type="GO" id="GO:0006606">
    <property type="term" value="P:protein import into nucleus"/>
    <property type="evidence" value="ECO:0007669"/>
    <property type="project" value="TreeGrafter"/>
</dbReference>
<keyword evidence="3" id="KW-1185">Reference proteome</keyword>
<dbReference type="GO" id="GO:0017056">
    <property type="term" value="F:structural constituent of nuclear pore"/>
    <property type="evidence" value="ECO:0007669"/>
    <property type="project" value="InterPro"/>
</dbReference>
<dbReference type="PANTHER" id="PTHR28206">
    <property type="entry name" value="NUCLEOPORIN POM152"/>
    <property type="match status" value="1"/>
</dbReference>
<keyword evidence="1" id="KW-0732">Signal</keyword>
<evidence type="ECO:0000313" key="2">
    <source>
        <dbReference type="EMBL" id="SDX02315.1"/>
    </source>
</evidence>
<evidence type="ECO:0000313" key="3">
    <source>
        <dbReference type="Proteomes" id="UP000198711"/>
    </source>
</evidence>
<dbReference type="PANTHER" id="PTHR28206:SF1">
    <property type="entry name" value="NUCLEOPORIN POM152"/>
    <property type="match status" value="1"/>
</dbReference>
<dbReference type="Proteomes" id="UP000198711">
    <property type="component" value="Unassembled WGS sequence"/>
</dbReference>
<feature type="signal peptide" evidence="1">
    <location>
        <begin position="1"/>
        <end position="19"/>
    </location>
</feature>
<accession>A0A8X8IFV2</accession>
<protein>
    <submittedName>
        <fullName evidence="2">Uncharacterized protein</fullName>
    </submittedName>
</protein>
<dbReference type="InterPro" id="IPR037701">
    <property type="entry name" value="Pom152"/>
</dbReference>
<name>A0A8X8IFV2_9BACT</name>
<organism evidence="2 3">
    <name type="scientific">Hydrobacter penzbergensis</name>
    <dbReference type="NCBI Taxonomy" id="1235997"/>
    <lineage>
        <taxon>Bacteria</taxon>
        <taxon>Pseudomonadati</taxon>
        <taxon>Bacteroidota</taxon>
        <taxon>Chitinophagia</taxon>
        <taxon>Chitinophagales</taxon>
        <taxon>Chitinophagaceae</taxon>
        <taxon>Hydrobacter</taxon>
    </lineage>
</organism>
<evidence type="ECO:0000256" key="1">
    <source>
        <dbReference type="SAM" id="SignalP"/>
    </source>
</evidence>